<dbReference type="InterPro" id="IPR007310">
    <property type="entry name" value="Aerobactin_biosyn_IucA/IucC_N"/>
</dbReference>
<dbReference type="RefSeq" id="WP_068009805.1">
    <property type="nucleotide sequence ID" value="NZ_FOFM01000001.1"/>
</dbReference>
<evidence type="ECO:0000259" key="2">
    <source>
        <dbReference type="Pfam" id="PF04183"/>
    </source>
</evidence>
<keyword evidence="4" id="KW-0436">Ligase</keyword>
<dbReference type="InterPro" id="IPR022770">
    <property type="entry name" value="IucA/IucC-like_C"/>
</dbReference>
<dbReference type="PANTHER" id="PTHR34384:SF5">
    <property type="entry name" value="L-2,3-DIAMINOPROPANOATE--CITRATE LIGASE"/>
    <property type="match status" value="1"/>
</dbReference>
<dbReference type="STRING" id="989403.SAMN05421798_10110"/>
<dbReference type="PANTHER" id="PTHR34384">
    <property type="entry name" value="L-2,3-DIAMINOPROPANOATE--CITRATE LIGASE"/>
    <property type="match status" value="1"/>
</dbReference>
<dbReference type="GO" id="GO:0019290">
    <property type="term" value="P:siderophore biosynthetic process"/>
    <property type="evidence" value="ECO:0007669"/>
    <property type="project" value="InterPro"/>
</dbReference>
<evidence type="ECO:0000313" key="5">
    <source>
        <dbReference type="Proteomes" id="UP000076577"/>
    </source>
</evidence>
<proteinExistence type="inferred from homology"/>
<dbReference type="Pfam" id="PF06276">
    <property type="entry name" value="FhuF"/>
    <property type="match status" value="1"/>
</dbReference>
<gene>
    <name evidence="4" type="primary">iucA</name>
    <name evidence="4" type="ORF">PsAD2_03970</name>
</gene>
<evidence type="ECO:0000259" key="3">
    <source>
        <dbReference type="Pfam" id="PF06276"/>
    </source>
</evidence>
<keyword evidence="5" id="KW-1185">Reference proteome</keyword>
<feature type="domain" description="Aerobactin siderophore biosynthesis IucA/IucC N-terminal" evidence="2">
    <location>
        <begin position="159"/>
        <end position="394"/>
    </location>
</feature>
<dbReference type="Proteomes" id="UP000076577">
    <property type="component" value="Unassembled WGS sequence"/>
</dbReference>
<sequence>MNKTFHLSQAHADRASVLPTPVQQAEHATTNAFLNALLREWSDWWFLTSEQKKLHSFDEETACLPLADNTCLLVRIPSHTAARFEVQLPLYHWSGTGDPKPISPINALTLLATDKQVSPGEDQRQLTLLSRILDSHQGQIRAYEFEAKQEPSLAKAWNFQQAEQALVSGHPTHPNPRSRDELSTGEAAFYAPELQGRFPLFWVLAHRSILASGSGVSMKAFDMCRVLAKSDETLPESLCTAQDDAYVPVPWHPWQAKRLLAKPQVIEWLQQGLFKSLGCIGLPFAATASMRGVHAFHAPYMLKYSLSMRITNSKRVLARKEVERGVQMAELLSGDFGTQLGEEFPAVTILTEPGYVALRAPDGGAMEDSFVILRDNLFRKEEQGGAIMLASLCEPRLAAPSPLGELICNRAVQTAQPPETVAKDWLTSFMQVAIMPLLEIRAKHGLLFGSHQQNMMVGLSDGIPSHLYIRDCQGTGHLTTHHDNLASFLPEIGENAENVVPPELGDELLCYYVIVNNLLHTVSTLVFDGLIDERYAYDLIRKQLKHAFKTTSGDPAFYEYLLTSPQLVSKGNYRTSLSGVNEASGDGSGQLAAFLKIDNPFLEPKT</sequence>
<dbReference type="Gene3D" id="1.10.510.40">
    <property type="match status" value="1"/>
</dbReference>
<dbReference type="OrthoDB" id="495728at2"/>
<reference evidence="4 5" key="1">
    <citation type="journal article" date="2016" name="Front. Microbiol.">
        <title>Comparative Genomic Analysis Reveals a Diverse Repertoire of Genes Involved in Prokaryote-Eukaryote Interactions within the Pseudovibrio Genus.</title>
        <authorList>
            <person name="Romano S."/>
            <person name="Fernandez-Guerra A."/>
            <person name="Reen F.J."/>
            <person name="Glockner F.O."/>
            <person name="Crowley S.P."/>
            <person name="O'Sullivan O."/>
            <person name="Cotter P.D."/>
            <person name="Adams C."/>
            <person name="Dobson A.D."/>
            <person name="O'Gara F."/>
        </authorList>
    </citation>
    <scope>NUCLEOTIDE SEQUENCE [LARGE SCALE GENOMIC DNA]</scope>
    <source>
        <strain evidence="4 5">Ad2</strain>
    </source>
</reference>
<accession>A0A165UPK2</accession>
<dbReference type="Pfam" id="PF04183">
    <property type="entry name" value="IucA_IucC"/>
    <property type="match status" value="1"/>
</dbReference>
<evidence type="ECO:0000256" key="1">
    <source>
        <dbReference type="ARBA" id="ARBA00007832"/>
    </source>
</evidence>
<dbReference type="GO" id="GO:0016881">
    <property type="term" value="F:acid-amino acid ligase activity"/>
    <property type="evidence" value="ECO:0007669"/>
    <property type="project" value="UniProtKB-ARBA"/>
</dbReference>
<comment type="similarity">
    <text evidence="1">Belongs to the IucA/IucC family.</text>
</comment>
<feature type="domain" description="Aerobactin siderophore biosynthesis IucA/IucC-like C-terminal" evidence="3">
    <location>
        <begin position="424"/>
        <end position="579"/>
    </location>
</feature>
<name>A0A165UPK2_9HYPH</name>
<protein>
    <submittedName>
        <fullName evidence="4">N(2)-citryl-N(6)-acetyl-N(6)-hydroxylysine synthase</fullName>
        <ecNumber evidence="4">6.3.2.38</ecNumber>
    </submittedName>
</protein>
<dbReference type="EMBL" id="LMCB01000098">
    <property type="protein sequence ID" value="KZL12663.1"/>
    <property type="molecule type" value="Genomic_DNA"/>
</dbReference>
<organism evidence="4 5">
    <name type="scientific">Pseudovibrio axinellae</name>
    <dbReference type="NCBI Taxonomy" id="989403"/>
    <lineage>
        <taxon>Bacteria</taxon>
        <taxon>Pseudomonadati</taxon>
        <taxon>Pseudomonadota</taxon>
        <taxon>Alphaproteobacteria</taxon>
        <taxon>Hyphomicrobiales</taxon>
        <taxon>Stappiaceae</taxon>
        <taxon>Pseudovibrio</taxon>
    </lineage>
</organism>
<evidence type="ECO:0000313" key="4">
    <source>
        <dbReference type="EMBL" id="KZL12663.1"/>
    </source>
</evidence>
<comment type="caution">
    <text evidence="4">The sequence shown here is derived from an EMBL/GenBank/DDBJ whole genome shotgun (WGS) entry which is preliminary data.</text>
</comment>
<dbReference type="AlphaFoldDB" id="A0A165UPK2"/>
<dbReference type="EC" id="6.3.2.38" evidence="4"/>
<dbReference type="InterPro" id="IPR037455">
    <property type="entry name" value="LucA/IucC-like"/>
</dbReference>
<dbReference type="PATRIC" id="fig|989403.3.peg.4322"/>